<dbReference type="Proteomes" id="UP001438707">
    <property type="component" value="Unassembled WGS sequence"/>
</dbReference>
<gene>
    <name evidence="1" type="ORF">WJX74_000214</name>
</gene>
<evidence type="ECO:0000313" key="2">
    <source>
        <dbReference type="Proteomes" id="UP001438707"/>
    </source>
</evidence>
<proteinExistence type="predicted"/>
<keyword evidence="2" id="KW-1185">Reference proteome</keyword>
<comment type="caution">
    <text evidence="1">The sequence shown here is derived from an EMBL/GenBank/DDBJ whole genome shotgun (WGS) entry which is preliminary data.</text>
</comment>
<name>A0AAW1RLL4_9CHLO</name>
<dbReference type="Pfam" id="PF10184">
    <property type="entry name" value="DUF2358"/>
    <property type="match status" value="1"/>
</dbReference>
<organism evidence="1 2">
    <name type="scientific">Apatococcus lobatus</name>
    <dbReference type="NCBI Taxonomy" id="904363"/>
    <lineage>
        <taxon>Eukaryota</taxon>
        <taxon>Viridiplantae</taxon>
        <taxon>Chlorophyta</taxon>
        <taxon>core chlorophytes</taxon>
        <taxon>Trebouxiophyceae</taxon>
        <taxon>Chlorellales</taxon>
        <taxon>Chlorellaceae</taxon>
        <taxon>Apatococcus</taxon>
    </lineage>
</organism>
<dbReference type="EMBL" id="JALJOS010000009">
    <property type="protein sequence ID" value="KAK9834380.1"/>
    <property type="molecule type" value="Genomic_DNA"/>
</dbReference>
<dbReference type="InterPro" id="IPR018790">
    <property type="entry name" value="DUF2358"/>
</dbReference>
<accession>A0AAW1RLL4</accession>
<dbReference type="PANTHER" id="PTHR34123:SF4">
    <property type="entry name" value="PHOSPHORIBOSYLTRANSFERASE-LIKE PROTEIN, PUTATIVE (DUF2358)-RELATED"/>
    <property type="match status" value="1"/>
</dbReference>
<dbReference type="AlphaFoldDB" id="A0AAW1RLL4"/>
<reference evidence="1 2" key="1">
    <citation type="journal article" date="2024" name="Nat. Commun.">
        <title>Phylogenomics reveals the evolutionary origins of lichenization in chlorophyte algae.</title>
        <authorList>
            <person name="Puginier C."/>
            <person name="Libourel C."/>
            <person name="Otte J."/>
            <person name="Skaloud P."/>
            <person name="Haon M."/>
            <person name="Grisel S."/>
            <person name="Petersen M."/>
            <person name="Berrin J.G."/>
            <person name="Delaux P.M."/>
            <person name="Dal Grande F."/>
            <person name="Keller J."/>
        </authorList>
    </citation>
    <scope>NUCLEOTIDE SEQUENCE [LARGE SCALE GENOMIC DNA]</scope>
    <source>
        <strain evidence="1 2">SAG 2145</strain>
    </source>
</reference>
<protein>
    <submittedName>
        <fullName evidence="1">Uncharacterized protein</fullName>
    </submittedName>
</protein>
<evidence type="ECO:0000313" key="1">
    <source>
        <dbReference type="EMBL" id="KAK9834380.1"/>
    </source>
</evidence>
<dbReference type="PANTHER" id="PTHR34123">
    <property type="entry name" value="OS04G0578200 PROTEIN"/>
    <property type="match status" value="1"/>
</dbReference>
<sequence length="240" mass="27039">MLTADSFWRQRAAVHPHSASKQLAGVCRGAHRGRSLQRIQASQVEQQDGPLVRLAVSTATAALRLLQGREKLDAEAAGPPQPRPRSVQALMRCIQQDFERGYIITGVIGDEGYSPDCLFGDPTVSFTGLAKWKRNLKLLIPFLEQPSLDLKSLERLPRQRRSDPLLLRSVWRLETYLRFPWRPLISVLGVTVYTIDQQELQVTQHIETWDISGVEAIGQIFRPSTRSQVPFLRPTGSKPP</sequence>